<dbReference type="Proteomes" id="UP000481454">
    <property type="component" value="Unassembled WGS sequence"/>
</dbReference>
<reference evidence="1 2" key="1">
    <citation type="submission" date="2020-02" db="EMBL/GenBank/DDBJ databases">
        <title>Genomic Insights into the Phylogeny and Genetic Plasticity of the Human and Animal Enteric Pathogen Clostridium perfringens.</title>
        <authorList>
            <person name="Feng Y."/>
            <person name="Hu Y."/>
        </authorList>
    </citation>
    <scope>NUCLEOTIDE SEQUENCE [LARGE SCALE GENOMIC DNA]</scope>
    <source>
        <strain evidence="1 2">CP-40</strain>
    </source>
</reference>
<proteinExistence type="predicted"/>
<evidence type="ECO:0000313" key="2">
    <source>
        <dbReference type="Proteomes" id="UP000481454"/>
    </source>
</evidence>
<sequence>MDLNKLKQNNIREMEVEECKKEIDRIVRELLSIKEKFYNAQNKVIANENRKIDEFLTEELGFVKDIKENFVDYRLENEEVGKIRIEVCNNYLKIQGKEYRFWLDTDFNLCKLNWAIKEDFGYEHLDRGYKIQGRENWNKELKELMKVKKVYEDTDFELMKLEGDIFYFVIEDKENYRKIKAKSLVDFIKEQLEELYYIVI</sequence>
<dbReference type="EMBL" id="JAALLZ010000001">
    <property type="protein sequence ID" value="NGU28793.1"/>
    <property type="molecule type" value="Genomic_DNA"/>
</dbReference>
<name>A0AAP7BUD6_CLOPF</name>
<gene>
    <name evidence="1" type="ORF">G6Z34_01530</name>
</gene>
<accession>A0AAP7BUD6</accession>
<evidence type="ECO:0000313" key="1">
    <source>
        <dbReference type="EMBL" id="NGU28793.1"/>
    </source>
</evidence>
<organism evidence="1 2">
    <name type="scientific">Clostridium perfringens</name>
    <dbReference type="NCBI Taxonomy" id="1502"/>
    <lineage>
        <taxon>Bacteria</taxon>
        <taxon>Bacillati</taxon>
        <taxon>Bacillota</taxon>
        <taxon>Clostridia</taxon>
        <taxon>Eubacteriales</taxon>
        <taxon>Clostridiaceae</taxon>
        <taxon>Clostridium</taxon>
    </lineage>
</organism>
<protein>
    <submittedName>
        <fullName evidence="1">Uncharacterized protein</fullName>
    </submittedName>
</protein>
<dbReference type="RefSeq" id="WP_003460445.1">
    <property type="nucleotide sequence ID" value="NZ_CATNWT010000001.1"/>
</dbReference>
<comment type="caution">
    <text evidence="1">The sequence shown here is derived from an EMBL/GenBank/DDBJ whole genome shotgun (WGS) entry which is preliminary data.</text>
</comment>
<dbReference type="AlphaFoldDB" id="A0AAP7BUD6"/>